<reference evidence="4" key="1">
    <citation type="journal article" date="2019" name="Int. J. Syst. Evol. Microbiol.">
        <title>The Global Catalogue of Microorganisms (GCM) 10K type strain sequencing project: providing services to taxonomists for standard genome sequencing and annotation.</title>
        <authorList>
            <consortium name="The Broad Institute Genomics Platform"/>
            <consortium name="The Broad Institute Genome Sequencing Center for Infectious Disease"/>
            <person name="Wu L."/>
            <person name="Ma J."/>
        </authorList>
    </citation>
    <scope>NUCLEOTIDE SEQUENCE [LARGE SCALE GENOMIC DNA]</scope>
    <source>
        <strain evidence="4">NBRC 112502</strain>
    </source>
</reference>
<dbReference type="InterPro" id="IPR007210">
    <property type="entry name" value="ABC_Gly_betaine_transp_sub-bd"/>
</dbReference>
<keyword evidence="1" id="KW-0732">Signal</keyword>
<dbReference type="Gene3D" id="3.40.190.100">
    <property type="entry name" value="Glycine betaine-binding periplasmic protein, domain 2"/>
    <property type="match status" value="1"/>
</dbReference>
<accession>A0ABQ6A7H4</accession>
<dbReference type="Proteomes" id="UP001156641">
    <property type="component" value="Unassembled WGS sequence"/>
</dbReference>
<keyword evidence="4" id="KW-1185">Reference proteome</keyword>
<feature type="domain" description="ABC-type glycine betaine transport system substrate-binding" evidence="2">
    <location>
        <begin position="39"/>
        <end position="290"/>
    </location>
</feature>
<dbReference type="RefSeq" id="WP_284257972.1">
    <property type="nucleotide sequence ID" value="NZ_BSOS01000065.1"/>
</dbReference>
<comment type="caution">
    <text evidence="3">The sequence shown here is derived from an EMBL/GenBank/DDBJ whole genome shotgun (WGS) entry which is preliminary data.</text>
</comment>
<dbReference type="Pfam" id="PF04069">
    <property type="entry name" value="OpuAC"/>
    <property type="match status" value="1"/>
</dbReference>
<proteinExistence type="predicted"/>
<evidence type="ECO:0000313" key="3">
    <source>
        <dbReference type="EMBL" id="GLR67243.1"/>
    </source>
</evidence>
<dbReference type="NCBIfam" id="TIGR03414">
    <property type="entry name" value="ABC_choline_bnd"/>
    <property type="match status" value="1"/>
</dbReference>
<name>A0ABQ6A7H4_9PROT</name>
<dbReference type="SUPFAM" id="SSF53850">
    <property type="entry name" value="Periplasmic binding protein-like II"/>
    <property type="match status" value="1"/>
</dbReference>
<dbReference type="Gene3D" id="3.40.190.10">
    <property type="entry name" value="Periplasmic binding protein-like II"/>
    <property type="match status" value="1"/>
</dbReference>
<dbReference type="InterPro" id="IPR017783">
    <property type="entry name" value="ABC_choline_sub-bd"/>
</dbReference>
<sequence>MKKTSLAPTLAAGFLCLGLAAAPTTAAHAATDPQSCQAVRMADIGWTDNEVQNAVFSNILTALGYTPKSTLFAEEVAYAGLQNNQLDIFLDDWTPSMDSITAPYEKAGTIDVMGPDLTGAKYTLVVPTYLYNEGLKSFADIQKFGAQLNYNIYGIEPGNDGNEHILKMIQENKFGLGKFHLVQSSEAGMLSEVSRLYPQKKAIVFLGWEPEPMNVTYSLQYLSGGHEFFGPNEGAAKIYINTRHGYAAQCPNVGTMLKNFNLPIDAENTMMYAIQIKGEKADDVAKTWLKANPAWVQAELANVVTTTGQPGLAAVTSALAN</sequence>
<dbReference type="CDD" id="cd13640">
    <property type="entry name" value="PBP2_ChoX"/>
    <property type="match status" value="1"/>
</dbReference>
<evidence type="ECO:0000313" key="4">
    <source>
        <dbReference type="Proteomes" id="UP001156641"/>
    </source>
</evidence>
<evidence type="ECO:0000259" key="2">
    <source>
        <dbReference type="Pfam" id="PF04069"/>
    </source>
</evidence>
<organism evidence="3 4">
    <name type="scientific">Acidocella aquatica</name>
    <dbReference type="NCBI Taxonomy" id="1922313"/>
    <lineage>
        <taxon>Bacteria</taxon>
        <taxon>Pseudomonadati</taxon>
        <taxon>Pseudomonadota</taxon>
        <taxon>Alphaproteobacteria</taxon>
        <taxon>Acetobacterales</taxon>
        <taxon>Acidocellaceae</taxon>
        <taxon>Acidocella</taxon>
    </lineage>
</organism>
<gene>
    <name evidence="3" type="ORF">GCM10010909_19240</name>
</gene>
<feature type="chain" id="PRO_5047362907" description="ABC-type glycine betaine transport system substrate-binding domain-containing protein" evidence="1">
    <location>
        <begin position="30"/>
        <end position="321"/>
    </location>
</feature>
<protein>
    <recommendedName>
        <fullName evidence="2">ABC-type glycine betaine transport system substrate-binding domain-containing protein</fullName>
    </recommendedName>
</protein>
<dbReference type="EMBL" id="BSOS01000065">
    <property type="protein sequence ID" value="GLR67243.1"/>
    <property type="molecule type" value="Genomic_DNA"/>
</dbReference>
<feature type="signal peptide" evidence="1">
    <location>
        <begin position="1"/>
        <end position="29"/>
    </location>
</feature>
<evidence type="ECO:0000256" key="1">
    <source>
        <dbReference type="SAM" id="SignalP"/>
    </source>
</evidence>